<evidence type="ECO:0000259" key="9">
    <source>
        <dbReference type="Pfam" id="PF01529"/>
    </source>
</evidence>
<dbReference type="Pfam" id="PF01529">
    <property type="entry name" value="DHHC"/>
    <property type="match status" value="1"/>
</dbReference>
<dbReference type="InterPro" id="IPR001594">
    <property type="entry name" value="Palmitoyltrfase_DHHC"/>
</dbReference>
<dbReference type="RefSeq" id="XP_022239260.1">
    <property type="nucleotide sequence ID" value="XM_022383552.1"/>
</dbReference>
<gene>
    <name evidence="11 12 13 14 15 16" type="primary">LOC106457564</name>
</gene>
<dbReference type="PANTHER" id="PTHR12349">
    <property type="entry name" value="ANKYRIN REPEAT AND LEM DOMAIN-CONTAINING PROTEIN 2"/>
    <property type="match status" value="1"/>
</dbReference>
<comment type="subcellular location">
    <subcellularLocation>
        <location evidence="1">Membrane</location>
        <topology evidence="1">Multi-pass membrane protein</topology>
    </subcellularLocation>
</comment>
<feature type="transmembrane region" description="Helical" evidence="7">
    <location>
        <begin position="145"/>
        <end position="169"/>
    </location>
</feature>
<keyword evidence="2 7" id="KW-0812">Transmembrane</keyword>
<feature type="transmembrane region" description="Helical" evidence="7">
    <location>
        <begin position="12"/>
        <end position="31"/>
    </location>
</feature>
<feature type="compositionally biased region" description="Polar residues" evidence="8">
    <location>
        <begin position="387"/>
        <end position="408"/>
    </location>
</feature>
<dbReference type="Proteomes" id="UP000694941">
    <property type="component" value="Unplaced"/>
</dbReference>
<reference evidence="11 12" key="1">
    <citation type="submission" date="2025-05" db="UniProtKB">
        <authorList>
            <consortium name="RefSeq"/>
        </authorList>
    </citation>
    <scope>IDENTIFICATION</scope>
    <source>
        <tissue evidence="11 12">Muscle</tissue>
    </source>
</reference>
<evidence type="ECO:0000256" key="1">
    <source>
        <dbReference type="ARBA" id="ARBA00004141"/>
    </source>
</evidence>
<evidence type="ECO:0000313" key="11">
    <source>
        <dbReference type="RefSeq" id="XP_022239259.1"/>
    </source>
</evidence>
<evidence type="ECO:0000313" key="14">
    <source>
        <dbReference type="RefSeq" id="XP_022239262.1"/>
    </source>
</evidence>
<evidence type="ECO:0000256" key="3">
    <source>
        <dbReference type="ARBA" id="ARBA00022989"/>
    </source>
</evidence>
<dbReference type="EC" id="2.3.1.225" evidence="7"/>
<dbReference type="RefSeq" id="XP_022239263.1">
    <property type="nucleotide sequence ID" value="XM_022383555.1"/>
</dbReference>
<feature type="domain" description="Palmitoyltransferase DHHC" evidence="9">
    <location>
        <begin position="99"/>
        <end position="219"/>
    </location>
</feature>
<keyword evidence="10" id="KW-1185">Reference proteome</keyword>
<dbReference type="RefSeq" id="XP_022239264.1">
    <property type="nucleotide sequence ID" value="XM_022383556.1"/>
</dbReference>
<dbReference type="RefSeq" id="XP_022239259.1">
    <property type="nucleotide sequence ID" value="XM_022383551.1"/>
</dbReference>
<evidence type="ECO:0000256" key="4">
    <source>
        <dbReference type="ARBA" id="ARBA00023136"/>
    </source>
</evidence>
<dbReference type="PROSITE" id="PS50216">
    <property type="entry name" value="DHHC"/>
    <property type="match status" value="1"/>
</dbReference>
<keyword evidence="3 7" id="KW-1133">Transmembrane helix</keyword>
<feature type="compositionally biased region" description="Polar residues" evidence="8">
    <location>
        <begin position="652"/>
        <end position="667"/>
    </location>
</feature>
<keyword evidence="7" id="KW-0012">Acyltransferase</keyword>
<evidence type="ECO:0000313" key="12">
    <source>
        <dbReference type="RefSeq" id="XP_022239260.1"/>
    </source>
</evidence>
<evidence type="ECO:0000313" key="15">
    <source>
        <dbReference type="RefSeq" id="XP_022239263.1"/>
    </source>
</evidence>
<evidence type="ECO:0000256" key="8">
    <source>
        <dbReference type="SAM" id="MobiDB-lite"/>
    </source>
</evidence>
<comment type="catalytic activity">
    <reaction evidence="6">
        <text>L-cysteinyl-[protein] + hexadecanoyl-CoA = S-hexadecanoyl-L-cysteinyl-[protein] + CoA</text>
        <dbReference type="Rhea" id="RHEA:36683"/>
        <dbReference type="Rhea" id="RHEA-COMP:10131"/>
        <dbReference type="Rhea" id="RHEA-COMP:11032"/>
        <dbReference type="ChEBI" id="CHEBI:29950"/>
        <dbReference type="ChEBI" id="CHEBI:57287"/>
        <dbReference type="ChEBI" id="CHEBI:57379"/>
        <dbReference type="ChEBI" id="CHEBI:74151"/>
        <dbReference type="EC" id="2.3.1.225"/>
    </reaction>
    <physiologicalReaction direction="left-to-right" evidence="6">
        <dbReference type="Rhea" id="RHEA:36684"/>
    </physiologicalReaction>
</comment>
<proteinExistence type="inferred from homology"/>
<evidence type="ECO:0000256" key="2">
    <source>
        <dbReference type="ARBA" id="ARBA00022692"/>
    </source>
</evidence>
<dbReference type="RefSeq" id="XP_022239261.1">
    <property type="nucleotide sequence ID" value="XM_022383553.1"/>
</dbReference>
<comment type="similarity">
    <text evidence="5">Belongs to the DHHC palmitoyltransferase family. ERF2/ZDHHC9 subfamily.</text>
</comment>
<protein>
    <recommendedName>
        <fullName evidence="7">Palmitoyltransferase</fullName>
        <ecNumber evidence="7">2.3.1.225</ecNumber>
    </recommendedName>
</protein>
<accession>A0ABM1S6K9</accession>
<evidence type="ECO:0000256" key="5">
    <source>
        <dbReference type="ARBA" id="ARBA00023463"/>
    </source>
</evidence>
<feature type="region of interest" description="Disordered" evidence="8">
    <location>
        <begin position="384"/>
        <end position="408"/>
    </location>
</feature>
<evidence type="ECO:0000313" key="16">
    <source>
        <dbReference type="RefSeq" id="XP_022239264.1"/>
    </source>
</evidence>
<organism evidence="10 16">
    <name type="scientific">Limulus polyphemus</name>
    <name type="common">Atlantic horseshoe crab</name>
    <dbReference type="NCBI Taxonomy" id="6850"/>
    <lineage>
        <taxon>Eukaryota</taxon>
        <taxon>Metazoa</taxon>
        <taxon>Ecdysozoa</taxon>
        <taxon>Arthropoda</taxon>
        <taxon>Chelicerata</taxon>
        <taxon>Merostomata</taxon>
        <taxon>Xiphosura</taxon>
        <taxon>Limulidae</taxon>
        <taxon>Limulus</taxon>
    </lineage>
</organism>
<feature type="region of interest" description="Disordered" evidence="8">
    <location>
        <begin position="455"/>
        <end position="483"/>
    </location>
</feature>
<comment type="domain">
    <text evidence="7">The DHHC domain is required for palmitoyltransferase activity.</text>
</comment>
<feature type="region of interest" description="Disordered" evidence="8">
    <location>
        <begin position="572"/>
        <end position="620"/>
    </location>
</feature>
<dbReference type="GeneID" id="106457564"/>
<feature type="compositionally biased region" description="Polar residues" evidence="8">
    <location>
        <begin position="589"/>
        <end position="611"/>
    </location>
</feature>
<evidence type="ECO:0000256" key="6">
    <source>
        <dbReference type="ARBA" id="ARBA00047790"/>
    </source>
</evidence>
<feature type="transmembrane region" description="Helical" evidence="7">
    <location>
        <begin position="43"/>
        <end position="66"/>
    </location>
</feature>
<evidence type="ECO:0000256" key="7">
    <source>
        <dbReference type="RuleBase" id="RU079119"/>
    </source>
</evidence>
<evidence type="ECO:0000313" key="10">
    <source>
        <dbReference type="Proteomes" id="UP000694941"/>
    </source>
</evidence>
<dbReference type="RefSeq" id="XP_022239262.1">
    <property type="nucleotide sequence ID" value="XM_022383554.1"/>
</dbReference>
<feature type="region of interest" description="Disordered" evidence="8">
    <location>
        <begin position="632"/>
        <end position="667"/>
    </location>
</feature>
<name>A0ABM1S6K9_LIMPO</name>
<keyword evidence="7" id="KW-0808">Transferase</keyword>
<dbReference type="PANTHER" id="PTHR12349:SF2">
    <property type="entry name" value="PALMITOYLTRANSFERASE ZDHHC8"/>
    <property type="match status" value="1"/>
</dbReference>
<feature type="transmembrane region" description="Helical" evidence="7">
    <location>
        <begin position="181"/>
        <end position="207"/>
    </location>
</feature>
<evidence type="ECO:0000313" key="13">
    <source>
        <dbReference type="RefSeq" id="XP_022239261.1"/>
    </source>
</evidence>
<keyword evidence="4 7" id="KW-0472">Membrane</keyword>
<sequence>MGKCSGKSVTKFLPALCAWTLLLSATALFFVFPCPYLTIKYHIAIPIIQGVVTLFVLANFSLATFLDPGVIPKATPDEDKDDFRQPLYKNVEINGVTVRMKWCVTCQFYRPPRCSHCSVCNTCIETFDHHCPWVNNCIGRRNYRYFFMFLVFLSFHIISIFTLSAVFILDHNDSLKSTPSIVTFVIMGIIILVFIPILGLTGFHFVLVSRGRTTNEQVTGKFRGGYNPFSKGCYKNVCFTLCGPQYPRNFQSTYFKKLNRVIRLHLDSVKMFMQTTGCGLYRLKYKKQKLRQPCTLAGQTPSVSAQMTDNQVRIYMDSNTGVQTYSNVNNYNQLCPGFAEIPDIDLSIDATQSQSRDCEPSPPLPCQESTASYFRNQPRDCECISPPSHQNSTTKYIRSQSEDVTSPSLSLQRSNMSHKSQFQGCESSSLQLKQVSDTTCLTKTPVSNNCHQFLDRNFQSPRSSRTQIRQTPPRSQTSPSVGYPNILNQASSLNSYRGAFASGNFKTKRKFVSESELIQVLGNHWESSFHNLTNQSILTNLLTENVHRIYYHSRQENHSELIFSHVGKKQHLYPEKNNSPRNGHLESNFPHSKCTSSHSSDVDHNSLNSSDQNRHPSVDLNRPVSFIKALEFSETQEGGRGQGTPRLEQRHPLNNHQEFPQSAASERNTFYEMNYEISV</sequence>